<feature type="region of interest" description="Disordered" evidence="1">
    <location>
        <begin position="61"/>
        <end position="89"/>
    </location>
</feature>
<sequence length="240" mass="25379">MRTGEPGAHVPSTRGRKRKNPLQPSTWDPANAARANMPRASGSGGQQASIVKRPYYNLVFGTEPDEDVTDSLVDTMQPPPSAYEHMKPKELEAQLAPLQHDIEALEKAHAERLAQWQSEQPEEPAEDDTPDWAQAPGVGPILGVGHIRTDVPAELAAQLAARREPTQPPAPDAATRDALAQINRAHGVEGEAAGAVSGDATARTPTHPGTPIAKTEEATPQPPESSAEPATPQPQPGTAS</sequence>
<evidence type="ECO:0000256" key="1">
    <source>
        <dbReference type="SAM" id="MobiDB-lite"/>
    </source>
</evidence>
<evidence type="ECO:0000313" key="3">
    <source>
        <dbReference type="Proteomes" id="UP001216638"/>
    </source>
</evidence>
<proteinExistence type="predicted"/>
<dbReference type="Proteomes" id="UP001216638">
    <property type="component" value="Chromosome 1"/>
</dbReference>
<reference evidence="2" key="1">
    <citation type="submission" date="2023-03" db="EMBL/GenBank/DDBJ databases">
        <title>Mating type loci evolution in Malassezia.</title>
        <authorList>
            <person name="Coelho M.A."/>
        </authorList>
    </citation>
    <scope>NUCLEOTIDE SEQUENCE</scope>
    <source>
        <strain evidence="2">CBS 14135</strain>
    </source>
</reference>
<feature type="compositionally biased region" description="Acidic residues" evidence="1">
    <location>
        <begin position="120"/>
        <end position="130"/>
    </location>
</feature>
<dbReference type="AlphaFoldDB" id="A0AAF0DRE7"/>
<gene>
    <name evidence="2" type="ORF">MBRA1_001266</name>
</gene>
<protein>
    <submittedName>
        <fullName evidence="2">Uncharacterized protein</fullName>
    </submittedName>
</protein>
<feature type="compositionally biased region" description="Low complexity" evidence="1">
    <location>
        <begin position="29"/>
        <end position="40"/>
    </location>
</feature>
<organism evidence="2 3">
    <name type="scientific">Malassezia brasiliensis</name>
    <dbReference type="NCBI Taxonomy" id="1821822"/>
    <lineage>
        <taxon>Eukaryota</taxon>
        <taxon>Fungi</taxon>
        <taxon>Dikarya</taxon>
        <taxon>Basidiomycota</taxon>
        <taxon>Ustilaginomycotina</taxon>
        <taxon>Malasseziomycetes</taxon>
        <taxon>Malasseziales</taxon>
        <taxon>Malasseziaceae</taxon>
        <taxon>Malassezia</taxon>
    </lineage>
</organism>
<keyword evidence="3" id="KW-1185">Reference proteome</keyword>
<feature type="compositionally biased region" description="Pro residues" evidence="1">
    <location>
        <begin position="231"/>
        <end position="240"/>
    </location>
</feature>
<feature type="region of interest" description="Disordered" evidence="1">
    <location>
        <begin position="158"/>
        <end position="240"/>
    </location>
</feature>
<feature type="region of interest" description="Disordered" evidence="1">
    <location>
        <begin position="1"/>
        <end position="48"/>
    </location>
</feature>
<accession>A0AAF0DRE7</accession>
<feature type="region of interest" description="Disordered" evidence="1">
    <location>
        <begin position="111"/>
        <end position="146"/>
    </location>
</feature>
<dbReference type="EMBL" id="CP119951">
    <property type="protein sequence ID" value="WFC94633.1"/>
    <property type="molecule type" value="Genomic_DNA"/>
</dbReference>
<evidence type="ECO:0000313" key="2">
    <source>
        <dbReference type="EMBL" id="WFC94633.1"/>
    </source>
</evidence>
<name>A0AAF0DRE7_9BASI</name>